<proteinExistence type="inferred from homology"/>
<dbReference type="PANTHER" id="PTHR35604:SF2">
    <property type="entry name" value="TRANSPOSASE INSH FOR INSERTION SEQUENCE ELEMENT IS5A-RELATED"/>
    <property type="match status" value="1"/>
</dbReference>
<organism evidence="8 9">
    <name type="scientific">Ectothiorhodospira magna</name>
    <dbReference type="NCBI Taxonomy" id="867345"/>
    <lineage>
        <taxon>Bacteria</taxon>
        <taxon>Pseudomonadati</taxon>
        <taxon>Pseudomonadota</taxon>
        <taxon>Gammaproteobacteria</taxon>
        <taxon>Chromatiales</taxon>
        <taxon>Ectothiorhodospiraceae</taxon>
        <taxon>Ectothiorhodospira</taxon>
    </lineage>
</organism>
<evidence type="ECO:0000256" key="5">
    <source>
        <dbReference type="ARBA" id="ARBA00023172"/>
    </source>
</evidence>
<evidence type="ECO:0000256" key="4">
    <source>
        <dbReference type="ARBA" id="ARBA00023125"/>
    </source>
</evidence>
<comment type="function">
    <text evidence="1">Involved in the transposition of the insertion sequence IS5.</text>
</comment>
<feature type="domain" description="Transposase InsH N-terminal" evidence="7">
    <location>
        <begin position="15"/>
        <end position="110"/>
    </location>
</feature>
<evidence type="ECO:0000259" key="6">
    <source>
        <dbReference type="Pfam" id="PF01609"/>
    </source>
</evidence>
<dbReference type="GO" id="GO:0006313">
    <property type="term" value="P:DNA transposition"/>
    <property type="evidence" value="ECO:0007669"/>
    <property type="project" value="InterPro"/>
</dbReference>
<keyword evidence="3" id="KW-0815">Transposition</keyword>
<dbReference type="InterPro" id="IPR047959">
    <property type="entry name" value="Transpos_IS5"/>
</dbReference>
<keyword evidence="4" id="KW-0238">DNA-binding</keyword>
<comment type="similarity">
    <text evidence="2">Belongs to the transposase 11 family.</text>
</comment>
<dbReference type="Pfam" id="PF05598">
    <property type="entry name" value="DUF772"/>
    <property type="match status" value="1"/>
</dbReference>
<dbReference type="NCBIfam" id="NF033581">
    <property type="entry name" value="transpos_IS5_4"/>
    <property type="match status" value="1"/>
</dbReference>
<evidence type="ECO:0000259" key="7">
    <source>
        <dbReference type="Pfam" id="PF05598"/>
    </source>
</evidence>
<dbReference type="PANTHER" id="PTHR35604">
    <property type="entry name" value="TRANSPOSASE INSH FOR INSERTION SEQUENCE ELEMENT IS5A-RELATED"/>
    <property type="match status" value="1"/>
</dbReference>
<dbReference type="Proteomes" id="UP000199496">
    <property type="component" value="Unassembled WGS sequence"/>
</dbReference>
<reference evidence="8 9" key="1">
    <citation type="submission" date="2016-10" db="EMBL/GenBank/DDBJ databases">
        <authorList>
            <person name="de Groot N.N."/>
        </authorList>
    </citation>
    <scope>NUCLEOTIDE SEQUENCE [LARGE SCALE GENOMIC DNA]</scope>
    <source>
        <strain evidence="8 9">B7-7</strain>
    </source>
</reference>
<dbReference type="GO" id="GO:0004803">
    <property type="term" value="F:transposase activity"/>
    <property type="evidence" value="ECO:0007669"/>
    <property type="project" value="InterPro"/>
</dbReference>
<accession>A0A1H9C4E9</accession>
<dbReference type="Pfam" id="PF01609">
    <property type="entry name" value="DDE_Tnp_1"/>
    <property type="match status" value="1"/>
</dbReference>
<dbReference type="AlphaFoldDB" id="A0A1H9C4E9"/>
<keyword evidence="9" id="KW-1185">Reference proteome</keyword>
<keyword evidence="5" id="KW-0233">DNA recombination</keyword>
<feature type="domain" description="Transposase IS4-like" evidence="6">
    <location>
        <begin position="137"/>
        <end position="287"/>
    </location>
</feature>
<dbReference type="EMBL" id="FOFO01000012">
    <property type="protein sequence ID" value="SEP96002.1"/>
    <property type="molecule type" value="Genomic_DNA"/>
</dbReference>
<evidence type="ECO:0000256" key="2">
    <source>
        <dbReference type="ARBA" id="ARBA00010075"/>
    </source>
</evidence>
<sequence>MKQMGFSELEFAAKKKRTRRERFLEQIEAATPWSLLVEQIEPFYPKGKRGRPPIGIERMLRMYVVQQCFGLADEATEDAVYDSQSIRAFVGIDLSREGAPDATTLLHFRRLLEKHELTRVIFEAIQGHLAAQGLLLREGTIVDATIIAAPPSTKNRAKARDPEMHQTKKGNEWHFGMKAHIGVDAVSGLVHTVVGTAANVSDISQAANLLHGEESSVHADAGYIGLEKRAEIQDRDLSFVIAKKRSEVRKLPEGPARDAARAEERSKAQVRAIVEHPFHVVKNLFRHAGIPKTPFCSALP</sequence>
<evidence type="ECO:0000313" key="9">
    <source>
        <dbReference type="Proteomes" id="UP000199496"/>
    </source>
</evidence>
<gene>
    <name evidence="8" type="ORF">SAMN05421693_11239</name>
</gene>
<dbReference type="InterPro" id="IPR008490">
    <property type="entry name" value="Transposase_InsH_N"/>
</dbReference>
<dbReference type="InterPro" id="IPR002559">
    <property type="entry name" value="Transposase_11"/>
</dbReference>
<evidence type="ECO:0000313" key="8">
    <source>
        <dbReference type="EMBL" id="SEP96002.1"/>
    </source>
</evidence>
<evidence type="ECO:0000256" key="3">
    <source>
        <dbReference type="ARBA" id="ARBA00022578"/>
    </source>
</evidence>
<evidence type="ECO:0000256" key="1">
    <source>
        <dbReference type="ARBA" id="ARBA00003544"/>
    </source>
</evidence>
<dbReference type="GO" id="GO:0003677">
    <property type="term" value="F:DNA binding"/>
    <property type="evidence" value="ECO:0007669"/>
    <property type="project" value="UniProtKB-KW"/>
</dbReference>
<name>A0A1H9C4E9_9GAMM</name>
<protein>
    <submittedName>
        <fullName evidence="8">Transposase, IS5 family</fullName>
    </submittedName>
</protein>